<reference evidence="9" key="1">
    <citation type="journal article" date="2020" name="Appl. Environ. Microbiol.">
        <title>Diazotrophic Anaeromyxobacter Isolates from Soils.</title>
        <authorList>
            <person name="Masuda Y."/>
            <person name="Yamanaka H."/>
            <person name="Xu Z.X."/>
            <person name="Shiratori Y."/>
            <person name="Aono T."/>
            <person name="Amachi S."/>
            <person name="Senoo K."/>
            <person name="Itoh H."/>
        </authorList>
    </citation>
    <scope>NUCLEOTIDE SEQUENCE [LARGE SCALE GENOMIC DNA]</scope>
    <source>
        <strain evidence="9">R267</strain>
    </source>
</reference>
<dbReference type="Proteomes" id="UP000503640">
    <property type="component" value="Unassembled WGS sequence"/>
</dbReference>
<dbReference type="SUPFAM" id="SSF56281">
    <property type="entry name" value="Metallo-hydrolase/oxidoreductase"/>
    <property type="match status" value="1"/>
</dbReference>
<evidence type="ECO:0000256" key="1">
    <source>
        <dbReference type="ARBA" id="ARBA00004963"/>
    </source>
</evidence>
<dbReference type="EMBL" id="BJTG01000007">
    <property type="protein sequence ID" value="GEJ58254.1"/>
    <property type="molecule type" value="Genomic_DNA"/>
</dbReference>
<keyword evidence="3" id="KW-0479">Metal-binding</keyword>
<keyword evidence="9" id="KW-1185">Reference proteome</keyword>
<organism evidence="8 9">
    <name type="scientific">Anaeromyxobacter diazotrophicus</name>
    <dbReference type="NCBI Taxonomy" id="2590199"/>
    <lineage>
        <taxon>Bacteria</taxon>
        <taxon>Pseudomonadati</taxon>
        <taxon>Myxococcota</taxon>
        <taxon>Myxococcia</taxon>
        <taxon>Myxococcales</taxon>
        <taxon>Cystobacterineae</taxon>
        <taxon>Anaeromyxobacteraceae</taxon>
        <taxon>Anaeromyxobacter</taxon>
    </lineage>
</organism>
<evidence type="ECO:0000259" key="7">
    <source>
        <dbReference type="Pfam" id="PF16123"/>
    </source>
</evidence>
<keyword evidence="4 8" id="KW-0378">Hydrolase</keyword>
<evidence type="ECO:0000313" key="8">
    <source>
        <dbReference type="EMBL" id="GEJ58254.1"/>
    </source>
</evidence>
<evidence type="ECO:0000256" key="4">
    <source>
        <dbReference type="ARBA" id="ARBA00022801"/>
    </source>
</evidence>
<dbReference type="InterPro" id="IPR050110">
    <property type="entry name" value="Glyoxalase_II_hydrolase"/>
</dbReference>
<dbReference type="EC" id="3.1.2.6" evidence="2"/>
<dbReference type="InterPro" id="IPR036866">
    <property type="entry name" value="RibonucZ/Hydroxyglut_hydro"/>
</dbReference>
<dbReference type="Gene3D" id="3.60.15.10">
    <property type="entry name" value="Ribonuclease Z/Hydroxyacylglutathione hydrolase-like"/>
    <property type="match status" value="1"/>
</dbReference>
<evidence type="ECO:0000313" key="9">
    <source>
        <dbReference type="Proteomes" id="UP000503640"/>
    </source>
</evidence>
<evidence type="ECO:0000256" key="2">
    <source>
        <dbReference type="ARBA" id="ARBA00011917"/>
    </source>
</evidence>
<name>A0A7I9VPB7_9BACT</name>
<keyword evidence="5" id="KW-0862">Zinc</keyword>
<accession>A0A7I9VPB7</accession>
<evidence type="ECO:0000256" key="6">
    <source>
        <dbReference type="ARBA" id="ARBA00031044"/>
    </source>
</evidence>
<feature type="domain" description="Hydroxyacylglutathione hydrolase C-terminal" evidence="7">
    <location>
        <begin position="104"/>
        <end position="188"/>
    </location>
</feature>
<dbReference type="GO" id="GO:0046872">
    <property type="term" value="F:metal ion binding"/>
    <property type="evidence" value="ECO:0007669"/>
    <property type="project" value="UniProtKB-KW"/>
</dbReference>
<evidence type="ECO:0000256" key="3">
    <source>
        <dbReference type="ARBA" id="ARBA00022723"/>
    </source>
</evidence>
<dbReference type="PANTHER" id="PTHR43705">
    <property type="entry name" value="HYDROXYACYLGLUTATHIONE HYDROLASE"/>
    <property type="match status" value="1"/>
</dbReference>
<evidence type="ECO:0000256" key="5">
    <source>
        <dbReference type="ARBA" id="ARBA00022833"/>
    </source>
</evidence>
<proteinExistence type="predicted"/>
<dbReference type="AlphaFoldDB" id="A0A7I9VPB7"/>
<comment type="caution">
    <text evidence="8">The sequence shown here is derived from an EMBL/GenBank/DDBJ whole genome shotgun (WGS) entry which is preliminary data.</text>
</comment>
<dbReference type="GO" id="GO:0004416">
    <property type="term" value="F:hydroxyacylglutathione hydrolase activity"/>
    <property type="evidence" value="ECO:0007669"/>
    <property type="project" value="UniProtKB-EC"/>
</dbReference>
<dbReference type="PANTHER" id="PTHR43705:SF1">
    <property type="entry name" value="HYDROXYACYLGLUTATHIONE HYDROLASE GLOB"/>
    <property type="match status" value="1"/>
</dbReference>
<gene>
    <name evidence="8" type="primary">gloB</name>
    <name evidence="8" type="ORF">AMYX_29950</name>
</gene>
<protein>
    <recommendedName>
        <fullName evidence="2">hydroxyacylglutathione hydrolase</fullName>
        <ecNumber evidence="2">3.1.2.6</ecNumber>
    </recommendedName>
    <alternativeName>
        <fullName evidence="6">Glyoxalase II</fullName>
    </alternativeName>
</protein>
<comment type="pathway">
    <text evidence="1">Secondary metabolite metabolism; methylglyoxal degradation; (R)-lactate from methylglyoxal: step 2/2.</text>
</comment>
<sequence length="190" mass="20277">MVRQLGARVLGGGGDARWYRPDEDLAGAGELALGALRLRVHPAPGHTPGSVLYAWEGRLLTGDTLFWGGAGNCRHGGDPARLAETFLGVVAPLDGGLRVYPGHDYAEANLPFALDLEPGNAAARAQLEAARAARARGEEPAATTLADERAANPFLRAEELRPELLRRGLPCRDAREAFVALRGLRDAWRG</sequence>
<dbReference type="Pfam" id="PF16123">
    <property type="entry name" value="HAGH_C"/>
    <property type="match status" value="1"/>
</dbReference>
<dbReference type="InterPro" id="IPR032282">
    <property type="entry name" value="HAGH_C"/>
</dbReference>